<dbReference type="Proteomes" id="UP000029833">
    <property type="component" value="Unassembled WGS sequence"/>
</dbReference>
<dbReference type="Gene3D" id="1.10.1660.10">
    <property type="match status" value="1"/>
</dbReference>
<feature type="domain" description="HTH merR-type" evidence="2">
    <location>
        <begin position="8"/>
        <end position="78"/>
    </location>
</feature>
<keyword evidence="1" id="KW-0238">DNA-binding</keyword>
<dbReference type="InterPro" id="IPR009061">
    <property type="entry name" value="DNA-bd_dom_put_sf"/>
</dbReference>
<dbReference type="SMART" id="SM00422">
    <property type="entry name" value="HTH_MERR"/>
    <property type="match status" value="1"/>
</dbReference>
<dbReference type="InterPro" id="IPR047057">
    <property type="entry name" value="MerR_fam"/>
</dbReference>
<dbReference type="InterPro" id="IPR029442">
    <property type="entry name" value="GyrI-like"/>
</dbReference>
<dbReference type="PROSITE" id="PS00552">
    <property type="entry name" value="HTH_MERR_1"/>
    <property type="match status" value="1"/>
</dbReference>
<comment type="caution">
    <text evidence="3">The sequence shown here is derived from an EMBL/GenBank/DDBJ whole genome shotgun (WGS) entry which is preliminary data.</text>
</comment>
<dbReference type="SUPFAM" id="SSF55136">
    <property type="entry name" value="Probable bacterial effector-binding domain"/>
    <property type="match status" value="1"/>
</dbReference>
<evidence type="ECO:0000313" key="3">
    <source>
        <dbReference type="EMBL" id="KGM03807.1"/>
    </source>
</evidence>
<gene>
    <name evidence="3" type="ORF">Q760_12045</name>
</gene>
<dbReference type="InterPro" id="IPR011256">
    <property type="entry name" value="Reg_factor_effector_dom_sf"/>
</dbReference>
<keyword evidence="4" id="KW-1185">Reference proteome</keyword>
<evidence type="ECO:0000313" key="4">
    <source>
        <dbReference type="Proteomes" id="UP000029833"/>
    </source>
</evidence>
<dbReference type="OrthoDB" id="7849865at2"/>
<dbReference type="Pfam" id="PF00376">
    <property type="entry name" value="MerR"/>
    <property type="match status" value="1"/>
</dbReference>
<dbReference type="AlphaFoldDB" id="A0A0A0BCH5"/>
<dbReference type="PANTHER" id="PTHR30204">
    <property type="entry name" value="REDOX-CYCLING DRUG-SENSING TRANSCRIPTIONAL ACTIVATOR SOXR"/>
    <property type="match status" value="1"/>
</dbReference>
<dbReference type="Gene3D" id="3.20.80.10">
    <property type="entry name" value="Regulatory factor, effector binding domain"/>
    <property type="match status" value="1"/>
</dbReference>
<dbReference type="Pfam" id="PF06445">
    <property type="entry name" value="GyrI-like"/>
    <property type="match status" value="1"/>
</dbReference>
<dbReference type="GO" id="GO:0003700">
    <property type="term" value="F:DNA-binding transcription factor activity"/>
    <property type="evidence" value="ECO:0007669"/>
    <property type="project" value="InterPro"/>
</dbReference>
<name>A0A0A0BCH5_9CELL</name>
<protein>
    <recommendedName>
        <fullName evidence="2">HTH merR-type domain-containing protein</fullName>
    </recommendedName>
</protein>
<reference evidence="3 4" key="1">
    <citation type="submission" date="2013-10" db="EMBL/GenBank/DDBJ databases">
        <authorList>
            <person name="Wang G."/>
            <person name="Zhuang W."/>
        </authorList>
    </citation>
    <scope>NUCLEOTIDE SEQUENCE [LARGE SCALE GENOMIC DNA]</scope>
    <source>
        <strain evidence="3 4">DSM 20118</strain>
    </source>
</reference>
<dbReference type="PANTHER" id="PTHR30204:SF97">
    <property type="entry name" value="MERR FAMILY REGULATORY PROTEIN"/>
    <property type="match status" value="1"/>
</dbReference>
<accession>A0A0A0BCH5</accession>
<dbReference type="SMART" id="SM00871">
    <property type="entry name" value="AraC_E_bind"/>
    <property type="match status" value="1"/>
</dbReference>
<dbReference type="SUPFAM" id="SSF46955">
    <property type="entry name" value="Putative DNA-binding domain"/>
    <property type="match status" value="1"/>
</dbReference>
<dbReference type="InterPro" id="IPR000551">
    <property type="entry name" value="MerR-type_HTH_dom"/>
</dbReference>
<dbReference type="EMBL" id="AXNT01000004">
    <property type="protein sequence ID" value="KGM03807.1"/>
    <property type="molecule type" value="Genomic_DNA"/>
</dbReference>
<organism evidence="3 4">
    <name type="scientific">Cellulomonas cellasea DSM 20118</name>
    <dbReference type="NCBI Taxonomy" id="1408250"/>
    <lineage>
        <taxon>Bacteria</taxon>
        <taxon>Bacillati</taxon>
        <taxon>Actinomycetota</taxon>
        <taxon>Actinomycetes</taxon>
        <taxon>Micrococcales</taxon>
        <taxon>Cellulomonadaceae</taxon>
        <taxon>Cellulomonas</taxon>
    </lineage>
</organism>
<proteinExistence type="predicted"/>
<dbReference type="PROSITE" id="PS50937">
    <property type="entry name" value="HTH_MERR_2"/>
    <property type="match status" value="1"/>
</dbReference>
<sequence>MGMPDDHLLSIGEFSRLSRLSVRMLRYYDAHGVLSPARVDPASGYRTYSARALRTADWVRTLRDLGMGVAELTACAGLVDDPAAVRAVLEAQRGRLVREAAAALARVGDVDRLLATLDVPAAAVPVTVRRLPARTVASLRATIPTYADEGVLWQRLYPALAAAGGRPAAPGWTAAVLHDPEFREHDVDVEVLCEVASPFASTDEVRCVERPGQDVAVGVLRGPYDAIGATVGAVGAWVAEQGLAFDGPLLDVYVVAPAQDPEPAHWITEVCVPVTPARPPADQES</sequence>
<dbReference type="InterPro" id="IPR010499">
    <property type="entry name" value="AraC_E-bd"/>
</dbReference>
<dbReference type="STRING" id="1408250.Q760_12045"/>
<evidence type="ECO:0000256" key="1">
    <source>
        <dbReference type="ARBA" id="ARBA00023125"/>
    </source>
</evidence>
<dbReference type="GO" id="GO:0003677">
    <property type="term" value="F:DNA binding"/>
    <property type="evidence" value="ECO:0007669"/>
    <property type="project" value="UniProtKB-KW"/>
</dbReference>
<evidence type="ECO:0000259" key="2">
    <source>
        <dbReference type="PROSITE" id="PS50937"/>
    </source>
</evidence>